<protein>
    <submittedName>
        <fullName evidence="9">MFS transporter</fullName>
    </submittedName>
</protein>
<feature type="region of interest" description="Disordered" evidence="7">
    <location>
        <begin position="1"/>
        <end position="55"/>
    </location>
</feature>
<feature type="compositionally biased region" description="Low complexity" evidence="7">
    <location>
        <begin position="39"/>
        <end position="50"/>
    </location>
</feature>
<evidence type="ECO:0000256" key="2">
    <source>
        <dbReference type="ARBA" id="ARBA00022448"/>
    </source>
</evidence>
<dbReference type="Gene3D" id="1.20.1250.20">
    <property type="entry name" value="MFS general substrate transporter like domains"/>
    <property type="match status" value="1"/>
</dbReference>
<dbReference type="PANTHER" id="PTHR23513:SF9">
    <property type="entry name" value="ENTEROBACTIN EXPORTER ENTS"/>
    <property type="match status" value="1"/>
</dbReference>
<evidence type="ECO:0000256" key="4">
    <source>
        <dbReference type="ARBA" id="ARBA00022692"/>
    </source>
</evidence>
<feature type="transmembrane region" description="Helical" evidence="8">
    <location>
        <begin position="147"/>
        <end position="169"/>
    </location>
</feature>
<dbReference type="Proteomes" id="UP000437736">
    <property type="component" value="Unassembled WGS sequence"/>
</dbReference>
<gene>
    <name evidence="9" type="ORF">GHK86_09340</name>
</gene>
<dbReference type="InterPro" id="IPR036259">
    <property type="entry name" value="MFS_trans_sf"/>
</dbReference>
<keyword evidence="2" id="KW-0813">Transport</keyword>
<reference evidence="9 10" key="1">
    <citation type="submission" date="2019-11" db="EMBL/GenBank/DDBJ databases">
        <title>Acidiferrimicrobium australis gen. nov., sp. nov., an acidophilic and obligately heterotrophic, member of the Actinobacteria that catalyses dissimilatory oxido- reduction of iron isolated from metal-rich acidic water in Chile.</title>
        <authorList>
            <person name="Gonzalez D."/>
            <person name="Huber K."/>
            <person name="Hedrich S."/>
            <person name="Rojas-Villalobos C."/>
            <person name="Quatrini R."/>
            <person name="Dinamarca M.A."/>
            <person name="Schwarz A."/>
            <person name="Canales C."/>
            <person name="Nancucheo I."/>
        </authorList>
    </citation>
    <scope>NUCLEOTIDE SEQUENCE [LARGE SCALE GENOMIC DNA]</scope>
    <source>
        <strain evidence="9 10">USS-CCA1</strain>
    </source>
</reference>
<proteinExistence type="predicted"/>
<dbReference type="CDD" id="cd06173">
    <property type="entry name" value="MFS_MefA_like"/>
    <property type="match status" value="1"/>
</dbReference>
<dbReference type="InterPro" id="IPR022324">
    <property type="entry name" value="Bacilysin_exporter_BacE_put"/>
</dbReference>
<feature type="transmembrane region" description="Helical" evidence="8">
    <location>
        <begin position="72"/>
        <end position="95"/>
    </location>
</feature>
<feature type="compositionally biased region" description="Pro residues" evidence="7">
    <location>
        <begin position="1"/>
        <end position="12"/>
    </location>
</feature>
<keyword evidence="10" id="KW-1185">Reference proteome</keyword>
<dbReference type="PANTHER" id="PTHR23513">
    <property type="entry name" value="INTEGRAL MEMBRANE EFFLUX PROTEIN-RELATED"/>
    <property type="match status" value="1"/>
</dbReference>
<evidence type="ECO:0000313" key="9">
    <source>
        <dbReference type="EMBL" id="MST32918.1"/>
    </source>
</evidence>
<evidence type="ECO:0000313" key="10">
    <source>
        <dbReference type="Proteomes" id="UP000437736"/>
    </source>
</evidence>
<dbReference type="SUPFAM" id="SSF103473">
    <property type="entry name" value="MFS general substrate transporter"/>
    <property type="match status" value="1"/>
</dbReference>
<keyword evidence="3" id="KW-1003">Cell membrane</keyword>
<feature type="compositionally biased region" description="Basic residues" evidence="7">
    <location>
        <begin position="27"/>
        <end position="36"/>
    </location>
</feature>
<evidence type="ECO:0000256" key="1">
    <source>
        <dbReference type="ARBA" id="ARBA00004651"/>
    </source>
</evidence>
<keyword evidence="6 8" id="KW-0472">Membrane</keyword>
<comment type="caution">
    <text evidence="9">The sequence shown here is derived from an EMBL/GenBank/DDBJ whole genome shotgun (WGS) entry which is preliminary data.</text>
</comment>
<name>A0ABW9QX23_9ACTN</name>
<feature type="non-terminal residue" evidence="9">
    <location>
        <position position="326"/>
    </location>
</feature>
<comment type="subcellular location">
    <subcellularLocation>
        <location evidence="1">Cell membrane</location>
        <topology evidence="1">Multi-pass membrane protein</topology>
    </subcellularLocation>
</comment>
<evidence type="ECO:0000256" key="7">
    <source>
        <dbReference type="SAM" id="MobiDB-lite"/>
    </source>
</evidence>
<dbReference type="EMBL" id="WJHE01000431">
    <property type="protein sequence ID" value="MST32918.1"/>
    <property type="molecule type" value="Genomic_DNA"/>
</dbReference>
<feature type="transmembrane region" description="Helical" evidence="8">
    <location>
        <begin position="101"/>
        <end position="126"/>
    </location>
</feature>
<organism evidence="9 10">
    <name type="scientific">Acidiferrimicrobium australe</name>
    <dbReference type="NCBI Taxonomy" id="2664430"/>
    <lineage>
        <taxon>Bacteria</taxon>
        <taxon>Bacillati</taxon>
        <taxon>Actinomycetota</taxon>
        <taxon>Acidimicrobiia</taxon>
        <taxon>Acidimicrobiales</taxon>
        <taxon>Acidimicrobiaceae</taxon>
        <taxon>Acidiferrimicrobium</taxon>
    </lineage>
</organism>
<dbReference type="InterPro" id="IPR010290">
    <property type="entry name" value="TM_effector"/>
</dbReference>
<evidence type="ECO:0000256" key="6">
    <source>
        <dbReference type="ARBA" id="ARBA00023136"/>
    </source>
</evidence>
<accession>A0ABW9QX23</accession>
<keyword evidence="4 8" id="KW-0812">Transmembrane</keyword>
<dbReference type="Pfam" id="PF05977">
    <property type="entry name" value="MFS_3"/>
    <property type="match status" value="1"/>
</dbReference>
<evidence type="ECO:0000256" key="8">
    <source>
        <dbReference type="SAM" id="Phobius"/>
    </source>
</evidence>
<sequence length="326" mass="33207">MLPQGPEPPRLTPEPAARGSEALSGRGRGRHPRRRGWDRATVAGTTATGGDPMDVRAGTMRAALRHRPLRRLLAALAVSQAGDWLYNVGLLALVYERTHAAAWVTIATVARVLPMVVCGPFAGVLVDRYDRRRLMILSDVLRAGAMVVLFATAALGWPIVLAPLMAALATAAGSPYPSAVAVTVPRLVPEAALGSANGLRSTIGSACVVIGPALGGVLLVVGSPATAFAANAASFVASALLVAAVPDGDWRLPPAGAERSAVHPVSEARAGLAALRANPLALRLAGADATCSVVYGAQTVLLLLVSRSLGQGAAGYGWLLAGAGLG</sequence>
<feature type="transmembrane region" description="Helical" evidence="8">
    <location>
        <begin position="203"/>
        <end position="221"/>
    </location>
</feature>
<keyword evidence="5 8" id="KW-1133">Transmembrane helix</keyword>
<evidence type="ECO:0000256" key="5">
    <source>
        <dbReference type="ARBA" id="ARBA00022989"/>
    </source>
</evidence>
<evidence type="ECO:0000256" key="3">
    <source>
        <dbReference type="ARBA" id="ARBA00022475"/>
    </source>
</evidence>
<dbReference type="PRINTS" id="PR01988">
    <property type="entry name" value="EXPORTERBACE"/>
</dbReference>